<feature type="compositionally biased region" description="Basic and acidic residues" evidence="12">
    <location>
        <begin position="328"/>
        <end position="337"/>
    </location>
</feature>
<keyword evidence="15" id="KW-1185">Reference proteome</keyword>
<feature type="compositionally biased region" description="Polar residues" evidence="12">
    <location>
        <begin position="251"/>
        <end position="301"/>
    </location>
</feature>
<evidence type="ECO:0000256" key="8">
    <source>
        <dbReference type="ARBA" id="ARBA00029691"/>
    </source>
</evidence>
<comment type="subcellular location">
    <subcellularLocation>
        <location evidence="9 10">Peroxisome membrane</location>
    </subcellularLocation>
</comment>
<organism evidence="14 15">
    <name type="scientific">Cyberlindnera fabianii</name>
    <name type="common">Yeast</name>
    <name type="synonym">Hansenula fabianii</name>
    <dbReference type="NCBI Taxonomy" id="36022"/>
    <lineage>
        <taxon>Eukaryota</taxon>
        <taxon>Fungi</taxon>
        <taxon>Dikarya</taxon>
        <taxon>Ascomycota</taxon>
        <taxon>Saccharomycotina</taxon>
        <taxon>Saccharomycetes</taxon>
        <taxon>Phaffomycetales</taxon>
        <taxon>Phaffomycetaceae</taxon>
        <taxon>Cyberlindnera</taxon>
    </lineage>
</organism>
<comment type="caution">
    <text evidence="14">The sequence shown here is derived from an EMBL/GenBank/DDBJ whole genome shotgun (WGS) entry which is preliminary data.</text>
</comment>
<dbReference type="GO" id="GO:0016560">
    <property type="term" value="P:protein import into peroxisome matrix, docking"/>
    <property type="evidence" value="ECO:0007669"/>
    <property type="project" value="UniProtKB-UniRule"/>
</dbReference>
<dbReference type="PANTHER" id="PTHR23058:SF0">
    <property type="entry name" value="PEROXISOMAL MEMBRANE PROTEIN PEX14"/>
    <property type="match status" value="1"/>
</dbReference>
<keyword evidence="4" id="KW-0811">Translocation</keyword>
<feature type="domain" description="Peroxisome membrane anchor protein Pex14p N-terminal" evidence="13">
    <location>
        <begin position="4"/>
        <end position="48"/>
    </location>
</feature>
<evidence type="ECO:0000259" key="13">
    <source>
        <dbReference type="Pfam" id="PF04695"/>
    </source>
</evidence>
<comment type="function">
    <text evidence="10">Component of the PEX13-PEX14 docking complex, a translocon channel that specifically mediates the import of peroxisomal cargo proteins bound to PEX5 receptor. The PEX13-PEX14 docking complex forms a large import pore which can be opened to a diameter of about 9 nm. Mechanistically, PEX5 receptor along with cargo proteins associates with the PEX14 subunit of the PEX13-PEX14 docking complex in the cytosol, leading to the insertion of the receptor into the organelle membrane with the concomitant translocation of the cargo into the peroxisome matrix.</text>
</comment>
<dbReference type="STRING" id="36022.A0A1V2LEM2"/>
<keyword evidence="11" id="KW-0175">Coiled coil</keyword>
<dbReference type="OMA" id="YGAYEVT"/>
<reference evidence="15" key="1">
    <citation type="journal article" date="2017" name="Genome Announc.">
        <title>Genome sequences of Cyberlindnera fabianii 65, Pichia kudriavzevii 129, and Saccharomyces cerevisiae 131 isolated from fermented masau fruits in Zimbabwe.</title>
        <authorList>
            <person name="van Rijswijck I.M.H."/>
            <person name="Derks M.F.L."/>
            <person name="Abee T."/>
            <person name="de Ridder D."/>
            <person name="Smid E.J."/>
        </authorList>
    </citation>
    <scope>NUCLEOTIDE SEQUENCE [LARGE SCALE GENOMIC DNA]</scope>
    <source>
        <strain evidence="15">65</strain>
    </source>
</reference>
<dbReference type="Pfam" id="PF04695">
    <property type="entry name" value="Pex14_N"/>
    <property type="match status" value="1"/>
</dbReference>
<dbReference type="Gene3D" id="1.10.10.10">
    <property type="entry name" value="Winged helix-like DNA-binding domain superfamily/Winged helix DNA-binding domain"/>
    <property type="match status" value="1"/>
</dbReference>
<dbReference type="AlphaFoldDB" id="A0A1V2LEM2"/>
<name>A0A1V2LEM2_CYBFA</name>
<proteinExistence type="inferred from homology"/>
<dbReference type="VEuPathDB" id="FungiDB:BON22_0019"/>
<keyword evidence="5 10" id="KW-0472">Membrane</keyword>
<evidence type="ECO:0000256" key="12">
    <source>
        <dbReference type="SAM" id="MobiDB-lite"/>
    </source>
</evidence>
<evidence type="ECO:0000313" key="14">
    <source>
        <dbReference type="EMBL" id="ONH69786.1"/>
    </source>
</evidence>
<keyword evidence="3 10" id="KW-0653">Protein transport</keyword>
<evidence type="ECO:0000256" key="9">
    <source>
        <dbReference type="ARBA" id="ARBA00046271"/>
    </source>
</evidence>
<evidence type="ECO:0000256" key="3">
    <source>
        <dbReference type="ARBA" id="ARBA00022927"/>
    </source>
</evidence>
<dbReference type="InterPro" id="IPR036388">
    <property type="entry name" value="WH-like_DNA-bd_sf"/>
</dbReference>
<gene>
    <name evidence="14" type="ORF">BON22_0019</name>
</gene>
<evidence type="ECO:0000256" key="1">
    <source>
        <dbReference type="ARBA" id="ARBA00005443"/>
    </source>
</evidence>
<feature type="compositionally biased region" description="Acidic residues" evidence="12">
    <location>
        <begin position="309"/>
        <end position="327"/>
    </location>
</feature>
<dbReference type="GO" id="GO:0005102">
    <property type="term" value="F:signaling receptor binding"/>
    <property type="evidence" value="ECO:0007669"/>
    <property type="project" value="TreeGrafter"/>
</dbReference>
<accession>A0A1V2LEM2</accession>
<dbReference type="Proteomes" id="UP000189513">
    <property type="component" value="Unassembled WGS sequence"/>
</dbReference>
<comment type="similarity">
    <text evidence="1 10">Belongs to the peroxin-14 family.</text>
</comment>
<evidence type="ECO:0000256" key="2">
    <source>
        <dbReference type="ARBA" id="ARBA00022448"/>
    </source>
</evidence>
<evidence type="ECO:0000256" key="6">
    <source>
        <dbReference type="ARBA" id="ARBA00023140"/>
    </source>
</evidence>
<dbReference type="GO" id="GO:0005778">
    <property type="term" value="C:peroxisomal membrane"/>
    <property type="evidence" value="ECO:0007669"/>
    <property type="project" value="UniProtKB-SubCell"/>
</dbReference>
<dbReference type="InterPro" id="IPR025655">
    <property type="entry name" value="PEX14"/>
</dbReference>
<evidence type="ECO:0000256" key="10">
    <source>
        <dbReference type="RuleBase" id="RU367032"/>
    </source>
</evidence>
<sequence>MSLREDVIGKAVEFLRDPQTASAPLEKKVEFLESKSLTKAEIEEAIKRSQDSYVLPNIIPQSKSQLEADKESIDEEFVRIEATLKEMGEVQKELKENELQKAEEISKTITSVEEMVNATKEKNTKVEDDLKVLKLEIDNLKGSFERAIEKQQASIAGEVVSIQHELQSLQALIKSKNSLTTEINGNGTKKSPVPAVSSIPSASEILKKNNFQKGPATAPATAPSESTLKSNPGSPNSTQSGIASGIPSWQRELSSAGSSSNSIPTWQQNMASSSQSIPSWQQAGQLSANNTSAEETNSVSKQEVWPEQEVTDNDLIDNETSEEIKEDESDKAGPVDQ</sequence>
<dbReference type="GO" id="GO:1990429">
    <property type="term" value="C:peroxisomal importomer complex"/>
    <property type="evidence" value="ECO:0007669"/>
    <property type="project" value="TreeGrafter"/>
</dbReference>
<feature type="compositionally biased region" description="Polar residues" evidence="12">
    <location>
        <begin position="224"/>
        <end position="242"/>
    </location>
</feature>
<feature type="region of interest" description="Disordered" evidence="12">
    <location>
        <begin position="212"/>
        <end position="337"/>
    </location>
</feature>
<evidence type="ECO:0000256" key="11">
    <source>
        <dbReference type="SAM" id="Coils"/>
    </source>
</evidence>
<dbReference type="InterPro" id="IPR006785">
    <property type="entry name" value="Pex14_N"/>
</dbReference>
<evidence type="ECO:0000313" key="15">
    <source>
        <dbReference type="Proteomes" id="UP000189513"/>
    </source>
</evidence>
<dbReference type="EMBL" id="MPUK01000001">
    <property type="protein sequence ID" value="ONH69786.1"/>
    <property type="molecule type" value="Genomic_DNA"/>
</dbReference>
<evidence type="ECO:0000256" key="4">
    <source>
        <dbReference type="ARBA" id="ARBA00023010"/>
    </source>
</evidence>
<keyword evidence="6 10" id="KW-0576">Peroxisome</keyword>
<keyword evidence="2 10" id="KW-0813">Transport</keyword>
<evidence type="ECO:0000256" key="7">
    <source>
        <dbReference type="ARBA" id="ARBA00029502"/>
    </source>
</evidence>
<evidence type="ECO:0000256" key="5">
    <source>
        <dbReference type="ARBA" id="ARBA00023136"/>
    </source>
</evidence>
<protein>
    <recommendedName>
        <fullName evidence="7 10">Peroxisomal membrane protein PEX14</fullName>
    </recommendedName>
    <alternativeName>
        <fullName evidence="8 10">Peroxin-14</fullName>
    </alternativeName>
</protein>
<feature type="coiled-coil region" evidence="11">
    <location>
        <begin position="63"/>
        <end position="150"/>
    </location>
</feature>
<dbReference type="PANTHER" id="PTHR23058">
    <property type="entry name" value="PEROXISOMAL MEMBRANE PROTEIN PEX14"/>
    <property type="match status" value="1"/>
</dbReference>